<reference evidence="7 8" key="1">
    <citation type="submission" date="2019-01" db="EMBL/GenBank/DDBJ databases">
        <title>Lacibacter sp. strain TTM-7.</title>
        <authorList>
            <person name="Chen W.-M."/>
        </authorList>
    </citation>
    <scope>NUCLEOTIDE SEQUENCE [LARGE SCALE GENOMIC DNA]</scope>
    <source>
        <strain evidence="7 8">TTM-7</strain>
    </source>
</reference>
<comment type="similarity">
    <text evidence="2">Belongs to the RecX family.</text>
</comment>
<organism evidence="7 8">
    <name type="scientific">Lacibacter luteus</name>
    <dbReference type="NCBI Taxonomy" id="2508719"/>
    <lineage>
        <taxon>Bacteria</taxon>
        <taxon>Pseudomonadati</taxon>
        <taxon>Bacteroidota</taxon>
        <taxon>Chitinophagia</taxon>
        <taxon>Chitinophagales</taxon>
        <taxon>Chitinophagaceae</taxon>
        <taxon>Lacibacter</taxon>
    </lineage>
</organism>
<dbReference type="InterPro" id="IPR036388">
    <property type="entry name" value="WH-like_DNA-bd_sf"/>
</dbReference>
<dbReference type="InterPro" id="IPR053925">
    <property type="entry name" value="RecX_HTH_3rd"/>
</dbReference>
<feature type="domain" description="RecX second three-helical" evidence="5">
    <location>
        <begin position="57"/>
        <end position="98"/>
    </location>
</feature>
<comment type="caution">
    <text evidence="7">The sequence shown here is derived from an EMBL/GenBank/DDBJ whole genome shotgun (WGS) entry which is preliminary data.</text>
</comment>
<evidence type="ECO:0000259" key="6">
    <source>
        <dbReference type="Pfam" id="PF21981"/>
    </source>
</evidence>
<evidence type="ECO:0000313" key="7">
    <source>
        <dbReference type="EMBL" id="RXK60555.1"/>
    </source>
</evidence>
<dbReference type="GO" id="GO:0005737">
    <property type="term" value="C:cytoplasm"/>
    <property type="evidence" value="ECO:0007669"/>
    <property type="project" value="UniProtKB-SubCell"/>
</dbReference>
<dbReference type="Pfam" id="PF02631">
    <property type="entry name" value="RecX_HTH2"/>
    <property type="match status" value="1"/>
</dbReference>
<dbReference type="InterPro" id="IPR003783">
    <property type="entry name" value="Regulatory_RecX"/>
</dbReference>
<dbReference type="Proteomes" id="UP000290204">
    <property type="component" value="Unassembled WGS sequence"/>
</dbReference>
<evidence type="ECO:0000256" key="2">
    <source>
        <dbReference type="ARBA" id="ARBA00009695"/>
    </source>
</evidence>
<evidence type="ECO:0000256" key="1">
    <source>
        <dbReference type="ARBA" id="ARBA00004496"/>
    </source>
</evidence>
<protein>
    <recommendedName>
        <fullName evidence="3">Regulatory protein RecX</fullName>
    </recommendedName>
</protein>
<feature type="domain" description="RecX third three-helical" evidence="6">
    <location>
        <begin position="105"/>
        <end position="152"/>
    </location>
</feature>
<dbReference type="AlphaFoldDB" id="A0A4V1M7M1"/>
<dbReference type="PANTHER" id="PTHR33602:SF1">
    <property type="entry name" value="REGULATORY PROTEIN RECX FAMILY PROTEIN"/>
    <property type="match status" value="1"/>
</dbReference>
<dbReference type="OrthoDB" id="1523826at2"/>
<dbReference type="RefSeq" id="WP_129130516.1">
    <property type="nucleotide sequence ID" value="NZ_SDHW01000002.1"/>
</dbReference>
<evidence type="ECO:0000256" key="4">
    <source>
        <dbReference type="ARBA" id="ARBA00022490"/>
    </source>
</evidence>
<sequence length="153" mass="18540">MYKQQLTKEQAHQKAKHYCAYQERCHSEVKEKLYGFGLRKVDVEELLSKLIEEDYLNEERFAVQFTGGRFRMKQWGRVKIKYELKQKQVSEYVIKKAMKTIDEKDYWSTAQKLYDQKLQQLKGETNMFVRKKKLSDYLLQKGYEHNIINELLN</sequence>
<gene>
    <name evidence="7" type="ORF">ESA94_08795</name>
</gene>
<evidence type="ECO:0000259" key="5">
    <source>
        <dbReference type="Pfam" id="PF02631"/>
    </source>
</evidence>
<dbReference type="InterPro" id="IPR053924">
    <property type="entry name" value="RecX_HTH_2nd"/>
</dbReference>
<accession>A0A4V1M7M1</accession>
<name>A0A4V1M7M1_9BACT</name>
<keyword evidence="8" id="KW-1185">Reference proteome</keyword>
<comment type="subcellular location">
    <subcellularLocation>
        <location evidence="1">Cytoplasm</location>
    </subcellularLocation>
</comment>
<evidence type="ECO:0000256" key="3">
    <source>
        <dbReference type="ARBA" id="ARBA00018111"/>
    </source>
</evidence>
<dbReference type="PANTHER" id="PTHR33602">
    <property type="entry name" value="REGULATORY PROTEIN RECX FAMILY PROTEIN"/>
    <property type="match status" value="1"/>
</dbReference>
<dbReference type="EMBL" id="SDHW01000002">
    <property type="protein sequence ID" value="RXK60555.1"/>
    <property type="molecule type" value="Genomic_DNA"/>
</dbReference>
<evidence type="ECO:0000313" key="8">
    <source>
        <dbReference type="Proteomes" id="UP000290204"/>
    </source>
</evidence>
<dbReference type="Pfam" id="PF21981">
    <property type="entry name" value="RecX_HTH3"/>
    <property type="match status" value="1"/>
</dbReference>
<dbReference type="GO" id="GO:0006282">
    <property type="term" value="P:regulation of DNA repair"/>
    <property type="evidence" value="ECO:0007669"/>
    <property type="project" value="InterPro"/>
</dbReference>
<proteinExistence type="inferred from homology"/>
<dbReference type="Gene3D" id="1.10.10.10">
    <property type="entry name" value="Winged helix-like DNA-binding domain superfamily/Winged helix DNA-binding domain"/>
    <property type="match status" value="3"/>
</dbReference>
<keyword evidence="4" id="KW-0963">Cytoplasm</keyword>